<accession>A0A7H1M8D4</accession>
<evidence type="ECO:0000313" key="1">
    <source>
        <dbReference type="EMBL" id="QNT57899.1"/>
    </source>
</evidence>
<protein>
    <submittedName>
        <fullName evidence="1">TnpGa1 domain protein</fullName>
    </submittedName>
</protein>
<sequence>MPDGIVCTDCYKSYDVLDVSDFTHHRINLIVPFQNAENSRFPCLSLAAFSFAMTAETAFIQLGWSIKNFIGSRC</sequence>
<keyword evidence="2" id="KW-1185">Reference proteome</keyword>
<gene>
    <name evidence="1" type="primary">tnpGa1</name>
    <name evidence="1" type="ORF">H7A79_2157</name>
</gene>
<dbReference type="KEGG" id="nmus:H7A79_2157"/>
<dbReference type="EMBL" id="CP060414">
    <property type="protein sequence ID" value="QNT57899.1"/>
    <property type="molecule type" value="Genomic_DNA"/>
</dbReference>
<proteinExistence type="predicted"/>
<dbReference type="Proteomes" id="UP000516412">
    <property type="component" value="Chromosome"/>
</dbReference>
<reference evidence="1" key="1">
    <citation type="submission" date="2024-06" db="EMBL/GenBank/DDBJ databases">
        <title>Complete Genome Sequence of mouse commensal type strain Neisseria musculi.</title>
        <authorList>
            <person name="Thapa E."/>
            <person name="Aluvathingal J."/>
            <person name="Nadendla S."/>
            <person name="Mehta A."/>
            <person name="Tettelin H."/>
            <person name="Weyand N.J."/>
        </authorList>
    </citation>
    <scope>NUCLEOTIDE SEQUENCE</scope>
    <source>
        <strain evidence="1">NW831</strain>
    </source>
</reference>
<organism evidence="1 2">
    <name type="scientific">Neisseria musculi</name>
    <dbReference type="NCBI Taxonomy" id="1815583"/>
    <lineage>
        <taxon>Bacteria</taxon>
        <taxon>Pseudomonadati</taxon>
        <taxon>Pseudomonadota</taxon>
        <taxon>Betaproteobacteria</taxon>
        <taxon>Neisseriales</taxon>
        <taxon>Neisseriaceae</taxon>
        <taxon>Neisseria</taxon>
    </lineage>
</organism>
<dbReference type="AlphaFoldDB" id="A0A7H1M8D4"/>
<name>A0A7H1M8D4_9NEIS</name>
<evidence type="ECO:0000313" key="2">
    <source>
        <dbReference type="Proteomes" id="UP000516412"/>
    </source>
</evidence>